<dbReference type="KEGG" id="ppar:A8F97_09955"/>
<evidence type="ECO:0000259" key="1">
    <source>
        <dbReference type="PROSITE" id="PS51186"/>
    </source>
</evidence>
<keyword evidence="2" id="KW-0808">Transferase</keyword>
<dbReference type="AlphaFoldDB" id="A0A8B3F4S6"/>
<reference evidence="2 3" key="1">
    <citation type="journal article" date="2018" name="BMC Genomics">
        <title>High genomic variability in the plant pathogenic bacterium Pectobacterium parmentieri deciphered from de novo assembled complete genomes.</title>
        <authorList>
            <person name="Zoledowska S."/>
            <person name="Motyka-Pomagruk A."/>
            <person name="Sledz W."/>
            <person name="Mengoni A."/>
            <person name="Lojkowska E."/>
        </authorList>
    </citation>
    <scope>NUCLEOTIDE SEQUENCE [LARGE SCALE GENOMIC DNA]</scope>
    <source>
        <strain evidence="2 3">IFB5626</strain>
    </source>
</reference>
<dbReference type="InterPro" id="IPR000182">
    <property type="entry name" value="GNAT_dom"/>
</dbReference>
<dbReference type="Gene3D" id="3.40.630.30">
    <property type="match status" value="1"/>
</dbReference>
<dbReference type="InterPro" id="IPR016181">
    <property type="entry name" value="Acyl_CoA_acyltransferase"/>
</dbReference>
<evidence type="ECO:0000313" key="2">
    <source>
        <dbReference type="EMBL" id="RKO75756.1"/>
    </source>
</evidence>
<dbReference type="EMBL" id="PSZG01000001">
    <property type="protein sequence ID" value="RKO75756.1"/>
    <property type="molecule type" value="Genomic_DNA"/>
</dbReference>
<dbReference type="SUPFAM" id="SSF55729">
    <property type="entry name" value="Acyl-CoA N-acyltransferases (Nat)"/>
    <property type="match status" value="1"/>
</dbReference>
<dbReference type="OrthoDB" id="9796171at2"/>
<dbReference type="Proteomes" id="UP000269665">
    <property type="component" value="Unassembled WGS sequence"/>
</dbReference>
<dbReference type="RefSeq" id="WP_033071299.1">
    <property type="nucleotide sequence ID" value="NZ_CP015749.1"/>
</dbReference>
<feature type="domain" description="N-acetyltransferase" evidence="1">
    <location>
        <begin position="2"/>
        <end position="135"/>
    </location>
</feature>
<dbReference type="Pfam" id="PF00583">
    <property type="entry name" value="Acetyltransf_1"/>
    <property type="match status" value="1"/>
</dbReference>
<dbReference type="GO" id="GO:0016747">
    <property type="term" value="F:acyltransferase activity, transferring groups other than amino-acyl groups"/>
    <property type="evidence" value="ECO:0007669"/>
    <property type="project" value="InterPro"/>
</dbReference>
<comment type="caution">
    <text evidence="2">The sequence shown here is derived from an EMBL/GenBank/DDBJ whole genome shotgun (WGS) entry which is preliminary data.</text>
</comment>
<name>A0A8B3F4S6_PECPM</name>
<dbReference type="CDD" id="cd04301">
    <property type="entry name" value="NAT_SF"/>
    <property type="match status" value="1"/>
</dbReference>
<dbReference type="GeneID" id="45849786"/>
<accession>A0A8B3F4S6</accession>
<gene>
    <name evidence="2" type="ORF">C5E00_02655</name>
</gene>
<protein>
    <submittedName>
        <fullName evidence="2">N-acetyltransferase</fullName>
    </submittedName>
</protein>
<dbReference type="PROSITE" id="PS51186">
    <property type="entry name" value="GNAT"/>
    <property type="match status" value="1"/>
</dbReference>
<evidence type="ECO:0000313" key="3">
    <source>
        <dbReference type="Proteomes" id="UP000269665"/>
    </source>
</evidence>
<sequence length="135" mass="15445">MKIINNPPEVVLQKIQKILTKENEDTKPSVGIVDLGGSDGCLHYVALDDDEEPIGAATLQFESELYKLYVVPLHRKNKVAEGLVKHVMEIVKQKGESELFIETTEQAIPFWNKLINNNNFKVRIIPNRQKFYILL</sequence>
<organism evidence="2 3">
    <name type="scientific">Pectobacterium parmentieri</name>
    <dbReference type="NCBI Taxonomy" id="1905730"/>
    <lineage>
        <taxon>Bacteria</taxon>
        <taxon>Pseudomonadati</taxon>
        <taxon>Pseudomonadota</taxon>
        <taxon>Gammaproteobacteria</taxon>
        <taxon>Enterobacterales</taxon>
        <taxon>Pectobacteriaceae</taxon>
        <taxon>Pectobacterium</taxon>
    </lineage>
</organism>
<proteinExistence type="predicted"/>